<dbReference type="AlphaFoldDB" id="W9QQW5"/>
<proteinExistence type="predicted"/>
<organism evidence="1 2">
    <name type="scientific">Morus notabilis</name>
    <dbReference type="NCBI Taxonomy" id="981085"/>
    <lineage>
        <taxon>Eukaryota</taxon>
        <taxon>Viridiplantae</taxon>
        <taxon>Streptophyta</taxon>
        <taxon>Embryophyta</taxon>
        <taxon>Tracheophyta</taxon>
        <taxon>Spermatophyta</taxon>
        <taxon>Magnoliopsida</taxon>
        <taxon>eudicotyledons</taxon>
        <taxon>Gunneridae</taxon>
        <taxon>Pentapetalae</taxon>
        <taxon>rosids</taxon>
        <taxon>fabids</taxon>
        <taxon>Rosales</taxon>
        <taxon>Moraceae</taxon>
        <taxon>Moreae</taxon>
        <taxon>Morus</taxon>
    </lineage>
</organism>
<sequence length="95" mass="10796">MTAKKLDTALKPAPFYIDTRSFGPDPCEKPIVYILDQVCEYRCGSNLDHLQKLPFSTTNYGLRHHVDNAARSSVAREKLTTWYSLKLEAAIPLRV</sequence>
<dbReference type="Proteomes" id="UP000030645">
    <property type="component" value="Unassembled WGS sequence"/>
</dbReference>
<evidence type="ECO:0000313" key="1">
    <source>
        <dbReference type="EMBL" id="EXB36742.1"/>
    </source>
</evidence>
<accession>W9QQW5</accession>
<name>W9QQW5_9ROSA</name>
<evidence type="ECO:0000313" key="2">
    <source>
        <dbReference type="Proteomes" id="UP000030645"/>
    </source>
</evidence>
<gene>
    <name evidence="1" type="ORF">L484_016994</name>
</gene>
<keyword evidence="2" id="KW-1185">Reference proteome</keyword>
<protein>
    <submittedName>
        <fullName evidence="1">Uncharacterized protein</fullName>
    </submittedName>
</protein>
<reference evidence="2" key="1">
    <citation type="submission" date="2013-01" db="EMBL/GenBank/DDBJ databases">
        <title>Draft Genome Sequence of a Mulberry Tree, Morus notabilis C.K. Schneid.</title>
        <authorList>
            <person name="He N."/>
            <person name="Zhao S."/>
        </authorList>
    </citation>
    <scope>NUCLEOTIDE SEQUENCE</scope>
</reference>
<dbReference type="EMBL" id="KE343588">
    <property type="protein sequence ID" value="EXB36742.1"/>
    <property type="molecule type" value="Genomic_DNA"/>
</dbReference>